<dbReference type="OrthoDB" id="3216707at2"/>
<dbReference type="RefSeq" id="WP_015205866.1">
    <property type="nucleotide sequence ID" value="NC_019757.1"/>
</dbReference>
<accession>K9WR18</accession>
<reference evidence="1 2" key="1">
    <citation type="submission" date="2012-06" db="EMBL/GenBank/DDBJ databases">
        <title>Finished chromosome of genome of Cylindrospermum stagnale PCC 7417.</title>
        <authorList>
            <consortium name="US DOE Joint Genome Institute"/>
            <person name="Gugger M."/>
            <person name="Coursin T."/>
            <person name="Rippka R."/>
            <person name="Tandeau De Marsac N."/>
            <person name="Huntemann M."/>
            <person name="Wei C.-L."/>
            <person name="Han J."/>
            <person name="Detter J.C."/>
            <person name="Han C."/>
            <person name="Tapia R."/>
            <person name="Chen A."/>
            <person name="Kyrpides N."/>
            <person name="Mavromatis K."/>
            <person name="Markowitz V."/>
            <person name="Szeto E."/>
            <person name="Ivanova N."/>
            <person name="Pagani I."/>
            <person name="Pati A."/>
            <person name="Goodwin L."/>
            <person name="Nordberg H.P."/>
            <person name="Cantor M.N."/>
            <person name="Hua S.X."/>
            <person name="Woyke T."/>
            <person name="Kerfeld C.A."/>
        </authorList>
    </citation>
    <scope>NUCLEOTIDE SEQUENCE [LARGE SCALE GENOMIC DNA]</scope>
    <source>
        <strain evidence="1 2">PCC 7417</strain>
    </source>
</reference>
<protein>
    <recommendedName>
        <fullName evidence="3">HNH nuclease domain-containing protein</fullName>
    </recommendedName>
</protein>
<keyword evidence="2" id="KW-1185">Reference proteome</keyword>
<proteinExistence type="predicted"/>
<evidence type="ECO:0000313" key="2">
    <source>
        <dbReference type="Proteomes" id="UP000010475"/>
    </source>
</evidence>
<dbReference type="EMBL" id="CP003642">
    <property type="protein sequence ID" value="AFZ22608.1"/>
    <property type="molecule type" value="Genomic_DNA"/>
</dbReference>
<name>K9WR18_9NOST</name>
<gene>
    <name evidence="1" type="ORF">Cylst_0234</name>
</gene>
<dbReference type="eggNOG" id="COG1403">
    <property type="taxonomic scope" value="Bacteria"/>
</dbReference>
<dbReference type="HOGENOM" id="CLU_1118722_0_0_3"/>
<sequence length="248" mass="30121">MAQFEWFEFTPLSKDDFISHFQDSKINIEYCYIRWCELYKRCGMRFYRYQYNRHCLVEFREFCYENHINIKFIEELDQDEKYYQSWQKWKQNSSDLEKHFNGQQILIKQLSYPTDKEGQLLQDVGILLIEDIIQGWNGKIQTAAKGLWFNLNINSTPEEQAYFKKIPYSNYLRSSHWRRVRSAMILLEGAICNECLYHHGGESYYGTDWDSELQVHHLHYKNLGCERYEDLQLLCKPHHKQVHLNLTK</sequence>
<dbReference type="AlphaFoldDB" id="K9WR18"/>
<dbReference type="Proteomes" id="UP000010475">
    <property type="component" value="Chromosome"/>
</dbReference>
<dbReference type="KEGG" id="csg:Cylst_0234"/>
<dbReference type="CDD" id="cd00085">
    <property type="entry name" value="HNHc"/>
    <property type="match status" value="1"/>
</dbReference>
<evidence type="ECO:0000313" key="1">
    <source>
        <dbReference type="EMBL" id="AFZ22608.1"/>
    </source>
</evidence>
<evidence type="ECO:0008006" key="3">
    <source>
        <dbReference type="Google" id="ProtNLM"/>
    </source>
</evidence>
<dbReference type="InterPro" id="IPR003615">
    <property type="entry name" value="HNH_nuc"/>
</dbReference>
<organism evidence="1 2">
    <name type="scientific">Cylindrospermum stagnale PCC 7417</name>
    <dbReference type="NCBI Taxonomy" id="56107"/>
    <lineage>
        <taxon>Bacteria</taxon>
        <taxon>Bacillati</taxon>
        <taxon>Cyanobacteriota</taxon>
        <taxon>Cyanophyceae</taxon>
        <taxon>Nostocales</taxon>
        <taxon>Nostocaceae</taxon>
        <taxon>Cylindrospermum</taxon>
    </lineage>
</organism>
<dbReference type="STRING" id="56107.Cylst_0234"/>